<dbReference type="Proteomes" id="UP000272004">
    <property type="component" value="Unassembled WGS sequence"/>
</dbReference>
<protein>
    <submittedName>
        <fullName evidence="3">NAD-dependent epimerase/dehydratase family protein</fullName>
    </submittedName>
    <submittedName>
        <fullName evidence="2">Nucleoside-diphosphate-sugar epimerase</fullName>
    </submittedName>
</protein>
<organism evidence="2 5">
    <name type="scientific">Rhizobium fabae</name>
    <dbReference type="NCBI Taxonomy" id="573179"/>
    <lineage>
        <taxon>Bacteria</taxon>
        <taxon>Pseudomonadati</taxon>
        <taxon>Pseudomonadota</taxon>
        <taxon>Alphaproteobacteria</taxon>
        <taxon>Hyphomicrobiales</taxon>
        <taxon>Rhizobiaceae</taxon>
        <taxon>Rhizobium/Agrobacterium group</taxon>
        <taxon>Rhizobium</taxon>
    </lineage>
</organism>
<sequence length="297" mass="32367">MSVYVVVGAGPVGLETARLLGEAGHDVTITSRSVNSQDRTNVRAVRADATDAEALTQLCKGADAVFMCAMAPYDRWPTDFFPIMDGVTRAAENVGTKLIVLGNLYGYGSNPEGLLRPDQPLDPSSRKGTVRTIMWQRALRASVPAIEVRASDYLGQGAVTYFSLLALPSLLASKPVTFLGDLDAKHAWSFTKDVARTLVATAGYTGAWDRAFHVPSQHVSPRELILRTAELLGKEPPTLATFSQAQMEEFGMHELVEMSYLLETPLLLDASETESHLGVHAQEINVMIADMIEPHRR</sequence>
<reference evidence="3 4" key="1">
    <citation type="submission" date="2018-11" db="EMBL/GenBank/DDBJ databases">
        <authorList>
            <person name="Huo Y."/>
        </authorList>
    </citation>
    <scope>NUCLEOTIDE SEQUENCE [LARGE SCALE GENOMIC DNA]</scope>
    <source>
        <strain evidence="3 4">CCBAU 33202</strain>
    </source>
</reference>
<proteinExistence type="predicted"/>
<evidence type="ECO:0000259" key="1">
    <source>
        <dbReference type="Pfam" id="PF01370"/>
    </source>
</evidence>
<dbReference type="Gene3D" id="3.40.50.720">
    <property type="entry name" value="NAD(P)-binding Rossmann-like Domain"/>
    <property type="match status" value="1"/>
</dbReference>
<reference evidence="2 5" key="2">
    <citation type="submission" date="2020-08" db="EMBL/GenBank/DDBJ databases">
        <title>Genomic Encyclopedia of Type Strains, Phase IV (KMG-IV): sequencing the most valuable type-strain genomes for metagenomic binning, comparative biology and taxonomic classification.</title>
        <authorList>
            <person name="Goeker M."/>
        </authorList>
    </citation>
    <scope>NUCLEOTIDE SEQUENCE [LARGE SCALE GENOMIC DNA]</scope>
    <source>
        <strain evidence="2 5">DSM 19331</strain>
    </source>
</reference>
<dbReference type="InterPro" id="IPR001509">
    <property type="entry name" value="Epimerase_deHydtase"/>
</dbReference>
<keyword evidence="4" id="KW-1185">Reference proteome</keyword>
<accession>A0A7W6B5N4</accession>
<feature type="domain" description="NAD-dependent epimerase/dehydratase" evidence="1">
    <location>
        <begin position="6"/>
        <end position="200"/>
    </location>
</feature>
<dbReference type="EMBL" id="RJJU01000010">
    <property type="protein sequence ID" value="RUM11062.1"/>
    <property type="molecule type" value="Genomic_DNA"/>
</dbReference>
<gene>
    <name evidence="3" type="ORF">EFB14_19465</name>
    <name evidence="2" type="ORF">GGQ65_003345</name>
</gene>
<evidence type="ECO:0000313" key="4">
    <source>
        <dbReference type="Proteomes" id="UP000272004"/>
    </source>
</evidence>
<dbReference type="Pfam" id="PF01370">
    <property type="entry name" value="Epimerase"/>
    <property type="match status" value="1"/>
</dbReference>
<evidence type="ECO:0000313" key="2">
    <source>
        <dbReference type="EMBL" id="MBB3916045.1"/>
    </source>
</evidence>
<dbReference type="RefSeq" id="WP_126828119.1">
    <property type="nucleotide sequence ID" value="NZ_JACIDG010000008.1"/>
</dbReference>
<comment type="caution">
    <text evidence="2">The sequence shown here is derived from an EMBL/GenBank/DDBJ whole genome shotgun (WGS) entry which is preliminary data.</text>
</comment>
<dbReference type="Proteomes" id="UP000545490">
    <property type="component" value="Unassembled WGS sequence"/>
</dbReference>
<dbReference type="InterPro" id="IPR036291">
    <property type="entry name" value="NAD(P)-bd_dom_sf"/>
</dbReference>
<dbReference type="SUPFAM" id="SSF51735">
    <property type="entry name" value="NAD(P)-binding Rossmann-fold domains"/>
    <property type="match status" value="1"/>
</dbReference>
<dbReference type="EMBL" id="JACIDG010000008">
    <property type="protein sequence ID" value="MBB3916045.1"/>
    <property type="molecule type" value="Genomic_DNA"/>
</dbReference>
<dbReference type="AlphaFoldDB" id="A0A7W6B5N4"/>
<evidence type="ECO:0000313" key="3">
    <source>
        <dbReference type="EMBL" id="RUM11062.1"/>
    </source>
</evidence>
<evidence type="ECO:0000313" key="5">
    <source>
        <dbReference type="Proteomes" id="UP000545490"/>
    </source>
</evidence>
<name>A0A7W6B5N4_9HYPH</name>